<organism evidence="2 3">
    <name type="scientific">Psychrobacter fozii</name>
    <dbReference type="NCBI Taxonomy" id="198480"/>
    <lineage>
        <taxon>Bacteria</taxon>
        <taxon>Pseudomonadati</taxon>
        <taxon>Pseudomonadota</taxon>
        <taxon>Gammaproteobacteria</taxon>
        <taxon>Moraxellales</taxon>
        <taxon>Moraxellaceae</taxon>
        <taxon>Psychrobacter</taxon>
    </lineage>
</organism>
<evidence type="ECO:0000313" key="2">
    <source>
        <dbReference type="EMBL" id="PYE36521.1"/>
    </source>
</evidence>
<dbReference type="PROSITE" id="PS51257">
    <property type="entry name" value="PROKAR_LIPOPROTEIN"/>
    <property type="match status" value="1"/>
</dbReference>
<dbReference type="OrthoDB" id="14727at2"/>
<name>A0A2V4UT07_9GAMM</name>
<dbReference type="Pfam" id="PF04214">
    <property type="entry name" value="DUF411"/>
    <property type="match status" value="1"/>
</dbReference>
<dbReference type="EMBL" id="QJSU01000013">
    <property type="protein sequence ID" value="PYE36521.1"/>
    <property type="molecule type" value="Genomic_DNA"/>
</dbReference>
<sequence>MRHNNSTYTYKHHKISSHILLVALTSLLFACSQPSTDEQNIQSVSNDKSATTDSQAVQTSAAEIEPVMTPVSDSSTSLKNVSATVYKTPDCGCCEDWIEHIESHGLNASVQHPEDLSLFKDRYDVPQQMRTCHTAVTADGYVFEGHVPTKYMAQFLASPPAQAIGLAVPGMPVGSPGMEQQDKFMPYQVMQMNKDGTTEVYADITSAQQQL</sequence>
<proteinExistence type="predicted"/>
<dbReference type="InterPro" id="IPR007332">
    <property type="entry name" value="DUF411"/>
</dbReference>
<evidence type="ECO:0000256" key="1">
    <source>
        <dbReference type="SAM" id="SignalP"/>
    </source>
</evidence>
<feature type="chain" id="PRO_5016108570" description="CopG family transcriptional regulator" evidence="1">
    <location>
        <begin position="31"/>
        <end position="211"/>
    </location>
</feature>
<dbReference type="AlphaFoldDB" id="A0A2V4UT07"/>
<accession>A0A2V4UT07</accession>
<gene>
    <name evidence="2" type="ORF">DFP82_1137</name>
</gene>
<keyword evidence="1" id="KW-0732">Signal</keyword>
<comment type="caution">
    <text evidence="2">The sequence shown here is derived from an EMBL/GenBank/DDBJ whole genome shotgun (WGS) entry which is preliminary data.</text>
</comment>
<reference evidence="2 3" key="1">
    <citation type="submission" date="2018-06" db="EMBL/GenBank/DDBJ databases">
        <title>Genomic Encyclopedia of Type Strains, Phase III (KMG-III): the genomes of soil and plant-associated and newly described type strains.</title>
        <authorList>
            <person name="Whitman W."/>
        </authorList>
    </citation>
    <scope>NUCLEOTIDE SEQUENCE [LARGE SCALE GENOMIC DNA]</scope>
    <source>
        <strain evidence="2 3">CECT 5889</strain>
    </source>
</reference>
<dbReference type="Proteomes" id="UP000247746">
    <property type="component" value="Unassembled WGS sequence"/>
</dbReference>
<evidence type="ECO:0000313" key="3">
    <source>
        <dbReference type="Proteomes" id="UP000247746"/>
    </source>
</evidence>
<keyword evidence="3" id="KW-1185">Reference proteome</keyword>
<protein>
    <recommendedName>
        <fullName evidence="4">CopG family transcriptional regulator</fullName>
    </recommendedName>
</protein>
<dbReference type="RefSeq" id="WP_110924315.1">
    <property type="nucleotide sequence ID" value="NZ_QJSU01000013.1"/>
</dbReference>
<evidence type="ECO:0008006" key="4">
    <source>
        <dbReference type="Google" id="ProtNLM"/>
    </source>
</evidence>
<feature type="signal peptide" evidence="1">
    <location>
        <begin position="1"/>
        <end position="30"/>
    </location>
</feature>